<keyword evidence="2" id="KW-0472">Membrane</keyword>
<protein>
    <submittedName>
        <fullName evidence="3">Uncharacterized protein</fullName>
    </submittedName>
</protein>
<dbReference type="EMBL" id="CP101989">
    <property type="protein sequence ID" value="UUI65154.1"/>
    <property type="molecule type" value="Genomic_DNA"/>
</dbReference>
<feature type="region of interest" description="Disordered" evidence="1">
    <location>
        <begin position="75"/>
        <end position="105"/>
    </location>
</feature>
<organism evidence="3 4">
    <name type="scientific">Cellulomonas wangsupingiae</name>
    <dbReference type="NCBI Taxonomy" id="2968085"/>
    <lineage>
        <taxon>Bacteria</taxon>
        <taxon>Bacillati</taxon>
        <taxon>Actinomycetota</taxon>
        <taxon>Actinomycetes</taxon>
        <taxon>Micrococcales</taxon>
        <taxon>Cellulomonadaceae</taxon>
        <taxon>Cellulomonas</taxon>
    </lineage>
</organism>
<dbReference type="Proteomes" id="UP001317322">
    <property type="component" value="Chromosome"/>
</dbReference>
<sequence length="431" mass="43691">MAEWTPDLTDVLHTAEAQREAALAASPTEASVASVRTAVRAARTRRTALAVTGTAAAVLLVGGVVLWSPRAPVPPAAPASTVPQPTRPTASPTPAASPPVAPSTATVEVGGLPPMLSAAPDELRDAPPGTVLALWTPDTLLDLADGAPDAGHREVHLLLVRPDGEVRHVVRAPDHAVTVGGWDRAAASASVITATGGGDSESIAVDLLTGATTPVPPSAESLLPTSPDGTTTADVQGAVVRLRAGAGERELELPSRWCRPAGWSDATHLLLTCFDREPRTLVPAEADGPALVLLDTVTGGTTRRALVTGDVVPTDRTGIPLGDGSVVAQVDVVGREVDGDAVARVCGTGLGRFDGLAGTPLPAVPAGDLVHRGLVAAPGRVVVAGPPGCPTDLTASGMWALDLATGRVDELLPVHEDPAAPFGLLSSTTWR</sequence>
<keyword evidence="4" id="KW-1185">Reference proteome</keyword>
<feature type="transmembrane region" description="Helical" evidence="2">
    <location>
        <begin position="48"/>
        <end position="67"/>
    </location>
</feature>
<keyword evidence="2" id="KW-1133">Transmembrane helix</keyword>
<evidence type="ECO:0000313" key="4">
    <source>
        <dbReference type="Proteomes" id="UP001317322"/>
    </source>
</evidence>
<name>A0ABY5K5U6_9CELL</name>
<gene>
    <name evidence="3" type="ORF">NP075_18930</name>
</gene>
<evidence type="ECO:0000256" key="2">
    <source>
        <dbReference type="SAM" id="Phobius"/>
    </source>
</evidence>
<evidence type="ECO:0000256" key="1">
    <source>
        <dbReference type="SAM" id="MobiDB-lite"/>
    </source>
</evidence>
<dbReference type="RefSeq" id="WP_227563646.1">
    <property type="nucleotide sequence ID" value="NZ_CP101989.1"/>
</dbReference>
<evidence type="ECO:0000313" key="3">
    <source>
        <dbReference type="EMBL" id="UUI65154.1"/>
    </source>
</evidence>
<proteinExistence type="predicted"/>
<feature type="compositionally biased region" description="Low complexity" evidence="1">
    <location>
        <begin position="78"/>
        <end position="94"/>
    </location>
</feature>
<accession>A0ABY5K5U6</accession>
<keyword evidence="2" id="KW-0812">Transmembrane</keyword>
<reference evidence="3 4" key="1">
    <citation type="submission" date="2022-07" db="EMBL/GenBank/DDBJ databases">
        <title>Novel species in genus cellulomonas.</title>
        <authorList>
            <person name="Ye L."/>
        </authorList>
    </citation>
    <scope>NUCLEOTIDE SEQUENCE [LARGE SCALE GENOMIC DNA]</scope>
    <source>
        <strain evidence="4">zg-Y908</strain>
    </source>
</reference>